<keyword evidence="9 14" id="KW-0408">Iron</keyword>
<reference evidence="15 16" key="1">
    <citation type="submission" date="2009-08" db="EMBL/GenBank/DDBJ databases">
        <authorList>
            <person name="Muzny D."/>
            <person name="Qin X."/>
            <person name="Deng J."/>
            <person name="Jiang H."/>
            <person name="Liu Y."/>
            <person name="Qu J."/>
            <person name="Song X.-Z."/>
            <person name="Zhang L."/>
            <person name="Thornton R."/>
            <person name="Coyle M."/>
            <person name="Francisco L."/>
            <person name="Jackson L."/>
            <person name="Javaid M."/>
            <person name="Korchina V."/>
            <person name="Kovar C."/>
            <person name="Mata R."/>
            <person name="Mathew T."/>
            <person name="Ngo R."/>
            <person name="Nguyen L."/>
            <person name="Nguyen N."/>
            <person name="Okwuonu G."/>
            <person name="Ongeri F."/>
            <person name="Pham C."/>
            <person name="Simmons D."/>
            <person name="Wilczek-Boney K."/>
            <person name="Hale W."/>
            <person name="Jakkamsetti A."/>
            <person name="Pham P."/>
            <person name="Ruth R."/>
            <person name="San Lucas F."/>
            <person name="Warren J."/>
            <person name="Zhang J."/>
            <person name="Zhao Z."/>
            <person name="Zhou C."/>
            <person name="Zhu D."/>
            <person name="Lee S."/>
            <person name="Bess C."/>
            <person name="Blankenburg K."/>
            <person name="Forbes L."/>
            <person name="Fu Q."/>
            <person name="Gubbala S."/>
            <person name="Hirani K."/>
            <person name="Jayaseelan J.C."/>
            <person name="Lara F."/>
            <person name="Munidasa M."/>
            <person name="Palculict T."/>
            <person name="Patil S."/>
            <person name="Pu L.-L."/>
            <person name="Saada N."/>
            <person name="Tang L."/>
            <person name="Weissenberger G."/>
            <person name="Zhu Y."/>
            <person name="Hemphill L."/>
            <person name="Shang Y."/>
            <person name="Youmans B."/>
            <person name="Ayvaz T."/>
            <person name="Ross M."/>
            <person name="Santibanez J."/>
            <person name="Aqrawi P."/>
            <person name="Gross S."/>
            <person name="Joshi V."/>
            <person name="Fowler G."/>
            <person name="Nazareth L."/>
            <person name="Reid J."/>
            <person name="Worley K."/>
            <person name="Petrosino J."/>
            <person name="Highlander S."/>
            <person name="Gibbs R."/>
        </authorList>
    </citation>
    <scope>NUCLEOTIDE SEQUENCE [LARGE SCALE GENOMIC DNA]</scope>
    <source>
        <strain evidence="15 16">ATCC 49175</strain>
    </source>
</reference>
<evidence type="ECO:0000256" key="1">
    <source>
        <dbReference type="ARBA" id="ARBA00000297"/>
    </source>
</evidence>
<dbReference type="SUPFAM" id="SSF63411">
    <property type="entry name" value="LuxS/MPP-like metallohydrolase"/>
    <property type="match status" value="1"/>
</dbReference>
<evidence type="ECO:0000256" key="11">
    <source>
        <dbReference type="ARBA" id="ARBA00024654"/>
    </source>
</evidence>
<evidence type="ECO:0000256" key="13">
    <source>
        <dbReference type="ARBA" id="ARBA00031777"/>
    </source>
</evidence>
<comment type="cofactor">
    <cofactor evidence="14">
        <name>Fe cation</name>
        <dbReference type="ChEBI" id="CHEBI:24875"/>
    </cofactor>
    <text evidence="14">Binds 1 Fe cation per subunit.</text>
</comment>
<keyword evidence="7 14" id="KW-0479">Metal-binding</keyword>
<dbReference type="eggNOG" id="COG1854">
    <property type="taxonomic scope" value="Bacteria"/>
</dbReference>
<dbReference type="STRING" id="638301.HMPREF0444_1653"/>
<comment type="function">
    <text evidence="11 14">Involved in the synthesis of autoinducer 2 (AI-2) which is secreted by bacteria and is used to communicate both the cell density and the metabolic potential of the environment. The regulation of gene expression in response to changes in cell density is called quorum sensing. Catalyzes the transformation of S-ribosylhomocysteine (RHC) to homocysteine (HC) and 4,5-dihydroxy-2,3-pentadione (DPD).</text>
</comment>
<evidence type="ECO:0000256" key="2">
    <source>
        <dbReference type="ARBA" id="ARBA00007311"/>
    </source>
</evidence>
<feature type="binding site" evidence="14">
    <location>
        <position position="84"/>
    </location>
    <ligand>
        <name>Fe cation</name>
        <dbReference type="ChEBI" id="CHEBI:24875"/>
    </ligand>
</feature>
<keyword evidence="8 14" id="KW-0071">Autoinducer synthesis</keyword>
<dbReference type="Proteomes" id="UP000005926">
    <property type="component" value="Unassembled WGS sequence"/>
</dbReference>
<evidence type="ECO:0000313" key="16">
    <source>
        <dbReference type="Proteomes" id="UP000005926"/>
    </source>
</evidence>
<accession>C8NIA8</accession>
<feature type="binding site" evidence="14">
    <location>
        <position position="88"/>
    </location>
    <ligand>
        <name>Fe cation</name>
        <dbReference type="ChEBI" id="CHEBI:24875"/>
    </ligand>
</feature>
<evidence type="ECO:0000256" key="8">
    <source>
        <dbReference type="ARBA" id="ARBA00022929"/>
    </source>
</evidence>
<dbReference type="InterPro" id="IPR037005">
    <property type="entry name" value="LuxS_sf"/>
</dbReference>
<dbReference type="HAMAP" id="MF_00091">
    <property type="entry name" value="LuxS"/>
    <property type="match status" value="1"/>
</dbReference>
<keyword evidence="16" id="KW-1185">Reference proteome</keyword>
<comment type="similarity">
    <text evidence="2 14">Belongs to the LuxS family.</text>
</comment>
<evidence type="ECO:0000256" key="4">
    <source>
        <dbReference type="ARBA" id="ARBA00012240"/>
    </source>
</evidence>
<comment type="subunit">
    <text evidence="3 14">Homodimer.</text>
</comment>
<dbReference type="EMBL" id="ACKZ01000026">
    <property type="protein sequence ID" value="EEW36664.1"/>
    <property type="molecule type" value="Genomic_DNA"/>
</dbReference>
<evidence type="ECO:0000256" key="14">
    <source>
        <dbReference type="HAMAP-Rule" id="MF_00091"/>
    </source>
</evidence>
<dbReference type="NCBIfam" id="NF002606">
    <property type="entry name" value="PRK02260.2-4"/>
    <property type="match status" value="1"/>
</dbReference>
<dbReference type="GO" id="GO:0009372">
    <property type="term" value="P:quorum sensing"/>
    <property type="evidence" value="ECO:0007669"/>
    <property type="project" value="UniProtKB-UniRule"/>
</dbReference>
<evidence type="ECO:0000256" key="7">
    <source>
        <dbReference type="ARBA" id="ARBA00022723"/>
    </source>
</evidence>
<evidence type="ECO:0000256" key="10">
    <source>
        <dbReference type="ARBA" id="ARBA00023239"/>
    </source>
</evidence>
<comment type="catalytic activity">
    <reaction evidence="1 14">
        <text>S-(5-deoxy-D-ribos-5-yl)-L-homocysteine = (S)-4,5-dihydroxypentane-2,3-dione + L-homocysteine</text>
        <dbReference type="Rhea" id="RHEA:17753"/>
        <dbReference type="ChEBI" id="CHEBI:29484"/>
        <dbReference type="ChEBI" id="CHEBI:58195"/>
        <dbReference type="ChEBI" id="CHEBI:58199"/>
        <dbReference type="EC" id="4.4.1.21"/>
    </reaction>
</comment>
<protein>
    <recommendedName>
        <fullName evidence="5 14">S-ribosylhomocysteine lyase</fullName>
        <ecNumber evidence="4 14">4.4.1.21</ecNumber>
    </recommendedName>
    <alternativeName>
        <fullName evidence="12 14">AI-2 synthesis protein</fullName>
    </alternativeName>
    <alternativeName>
        <fullName evidence="13 14">Autoinducer-2 production protein LuxS</fullName>
    </alternativeName>
</protein>
<name>C8NIA8_9LACT</name>
<evidence type="ECO:0000313" key="15">
    <source>
        <dbReference type="EMBL" id="EEW36664.1"/>
    </source>
</evidence>
<proteinExistence type="inferred from homology"/>
<evidence type="ECO:0000256" key="5">
    <source>
        <dbReference type="ARBA" id="ARBA00015130"/>
    </source>
</evidence>
<dbReference type="PRINTS" id="PR01487">
    <property type="entry name" value="LUXSPROTEIN"/>
</dbReference>
<keyword evidence="6 14" id="KW-0673">Quorum sensing</keyword>
<dbReference type="PANTHER" id="PTHR35799">
    <property type="entry name" value="S-RIBOSYLHOMOCYSTEINE LYASE"/>
    <property type="match status" value="1"/>
</dbReference>
<evidence type="ECO:0000256" key="9">
    <source>
        <dbReference type="ARBA" id="ARBA00023004"/>
    </source>
</evidence>
<feature type="binding site" evidence="14">
    <location>
        <position position="154"/>
    </location>
    <ligand>
        <name>Fe cation</name>
        <dbReference type="ChEBI" id="CHEBI:24875"/>
    </ligand>
</feature>
<gene>
    <name evidence="14 15" type="primary">luxS</name>
    <name evidence="15" type="ORF">HMPREF0444_1653</name>
</gene>
<evidence type="ECO:0000256" key="6">
    <source>
        <dbReference type="ARBA" id="ARBA00022654"/>
    </source>
</evidence>
<sequence>MAPPQLQLVLLALARSAGFFYFVSMIGGINMAEVESFTLDHNKVIAPYVRLIANEHGRKGDVISNFDIRFLQPNKQEMPTGVVHTFEHLLADLLRDRLEGIIDISPFGCRTGFHLILWEERSPEDIARALKSTLEEIVEKIQFKDIQGVSAVQCGNYRDHSLFGAKEYAKQVLEQGISIDPFERKVI</sequence>
<dbReference type="InterPro" id="IPR011249">
    <property type="entry name" value="Metalloenz_LuxS/M16"/>
</dbReference>
<comment type="caution">
    <text evidence="15">The sequence shown here is derived from an EMBL/GenBank/DDBJ whole genome shotgun (WGS) entry which is preliminary data.</text>
</comment>
<dbReference type="PIRSF" id="PIRSF006160">
    <property type="entry name" value="AI2"/>
    <property type="match status" value="1"/>
</dbReference>
<evidence type="ECO:0000256" key="3">
    <source>
        <dbReference type="ARBA" id="ARBA00011738"/>
    </source>
</evidence>
<evidence type="ECO:0000256" key="12">
    <source>
        <dbReference type="ARBA" id="ARBA00030600"/>
    </source>
</evidence>
<dbReference type="AlphaFoldDB" id="C8NIA8"/>
<dbReference type="EC" id="4.4.1.21" evidence="4 14"/>
<keyword evidence="10 14" id="KW-0456">Lyase</keyword>
<dbReference type="GO" id="GO:0005506">
    <property type="term" value="F:iron ion binding"/>
    <property type="evidence" value="ECO:0007669"/>
    <property type="project" value="InterPro"/>
</dbReference>
<dbReference type="HOGENOM" id="CLU_107531_2_1_9"/>
<dbReference type="PANTHER" id="PTHR35799:SF1">
    <property type="entry name" value="S-RIBOSYLHOMOCYSTEINE LYASE"/>
    <property type="match status" value="1"/>
</dbReference>
<dbReference type="Pfam" id="PF02664">
    <property type="entry name" value="LuxS"/>
    <property type="match status" value="1"/>
</dbReference>
<organism evidence="15 16">
    <name type="scientific">Granulicatella adiacens ATCC 49175</name>
    <dbReference type="NCBI Taxonomy" id="638301"/>
    <lineage>
        <taxon>Bacteria</taxon>
        <taxon>Bacillati</taxon>
        <taxon>Bacillota</taxon>
        <taxon>Bacilli</taxon>
        <taxon>Lactobacillales</taxon>
        <taxon>Carnobacteriaceae</taxon>
        <taxon>Granulicatella</taxon>
    </lineage>
</organism>
<dbReference type="InterPro" id="IPR003815">
    <property type="entry name" value="S-ribosylhomocysteinase"/>
</dbReference>
<dbReference type="Gene3D" id="3.30.1360.80">
    <property type="entry name" value="S-ribosylhomocysteinase (LuxS)"/>
    <property type="match status" value="1"/>
</dbReference>
<dbReference type="GO" id="GO:0043768">
    <property type="term" value="F:S-ribosylhomocysteine lyase activity"/>
    <property type="evidence" value="ECO:0007669"/>
    <property type="project" value="UniProtKB-UniRule"/>
</dbReference>